<dbReference type="Pfam" id="PF00672">
    <property type="entry name" value="HAMP"/>
    <property type="match status" value="1"/>
</dbReference>
<dbReference type="PANTHER" id="PTHR34220:SF7">
    <property type="entry name" value="SENSOR HISTIDINE KINASE YPDA"/>
    <property type="match status" value="1"/>
</dbReference>
<accession>A0A3Q9IBB9</accession>
<evidence type="ECO:0000256" key="5">
    <source>
        <dbReference type="ARBA" id="ARBA00022553"/>
    </source>
</evidence>
<reference evidence="16" key="1">
    <citation type="submission" date="2018-12" db="EMBL/GenBank/DDBJ databases">
        <title>Complete genome sequence of Paenibacillus sp. MBLB1234.</title>
        <authorList>
            <person name="Nam Y.-D."/>
            <person name="Kang J."/>
            <person name="Chung W.-H."/>
            <person name="Park Y.S."/>
        </authorList>
    </citation>
    <scope>NUCLEOTIDE SEQUENCE [LARGE SCALE GENOMIC DNA]</scope>
    <source>
        <strain evidence="16">MBLB1234</strain>
    </source>
</reference>
<dbReference type="Pfam" id="PF02518">
    <property type="entry name" value="HATPase_c"/>
    <property type="match status" value="1"/>
</dbReference>
<evidence type="ECO:0000259" key="14">
    <source>
        <dbReference type="PROSITE" id="PS50885"/>
    </source>
</evidence>
<dbReference type="SUPFAM" id="SSF55874">
    <property type="entry name" value="ATPase domain of HSP90 chaperone/DNA topoisomerase II/histidine kinase"/>
    <property type="match status" value="1"/>
</dbReference>
<keyword evidence="16" id="KW-1185">Reference proteome</keyword>
<dbReference type="EC" id="2.7.13.3" evidence="3"/>
<comment type="subcellular location">
    <subcellularLocation>
        <location evidence="2">Cell membrane</location>
        <topology evidence="2">Multi-pass membrane protein</topology>
    </subcellularLocation>
</comment>
<evidence type="ECO:0000256" key="2">
    <source>
        <dbReference type="ARBA" id="ARBA00004651"/>
    </source>
</evidence>
<name>A0A3Q9IBB9_9BACL</name>
<feature type="domain" description="Histidine kinase" evidence="13">
    <location>
        <begin position="839"/>
        <end position="961"/>
    </location>
</feature>
<dbReference type="PROSITE" id="PS50109">
    <property type="entry name" value="HIS_KIN"/>
    <property type="match status" value="1"/>
</dbReference>
<dbReference type="EMBL" id="CP034346">
    <property type="protein sequence ID" value="AZS17005.1"/>
    <property type="molecule type" value="Genomic_DNA"/>
</dbReference>
<evidence type="ECO:0000313" key="16">
    <source>
        <dbReference type="Proteomes" id="UP000270678"/>
    </source>
</evidence>
<dbReference type="OrthoDB" id="2483506at2"/>
<dbReference type="InterPro" id="IPR010559">
    <property type="entry name" value="Sig_transdc_His_kin_internal"/>
</dbReference>
<organism evidence="15 16">
    <name type="scientific">Paenibacillus lutimineralis</name>
    <dbReference type="NCBI Taxonomy" id="2707005"/>
    <lineage>
        <taxon>Bacteria</taxon>
        <taxon>Bacillati</taxon>
        <taxon>Bacillota</taxon>
        <taxon>Bacilli</taxon>
        <taxon>Bacillales</taxon>
        <taxon>Paenibacillaceae</taxon>
        <taxon>Paenibacillus</taxon>
    </lineage>
</organism>
<keyword evidence="5" id="KW-0597">Phosphoprotein</keyword>
<keyword evidence="12" id="KW-0812">Transmembrane</keyword>
<keyword evidence="12" id="KW-1133">Transmembrane helix</keyword>
<protein>
    <recommendedName>
        <fullName evidence="3">histidine kinase</fullName>
        <ecNumber evidence="3">2.7.13.3</ecNumber>
    </recommendedName>
</protein>
<dbReference type="Pfam" id="PF06580">
    <property type="entry name" value="His_kinase"/>
    <property type="match status" value="1"/>
</dbReference>
<dbReference type="Gene3D" id="6.10.340.10">
    <property type="match status" value="1"/>
</dbReference>
<dbReference type="InterPro" id="IPR003660">
    <property type="entry name" value="HAMP_dom"/>
</dbReference>
<dbReference type="GO" id="GO:0005524">
    <property type="term" value="F:ATP binding"/>
    <property type="evidence" value="ECO:0007669"/>
    <property type="project" value="UniProtKB-KW"/>
</dbReference>
<dbReference type="GO" id="GO:0005886">
    <property type="term" value="C:plasma membrane"/>
    <property type="evidence" value="ECO:0007669"/>
    <property type="project" value="UniProtKB-SubCell"/>
</dbReference>
<keyword evidence="8" id="KW-0418">Kinase</keyword>
<dbReference type="PANTHER" id="PTHR34220">
    <property type="entry name" value="SENSOR HISTIDINE KINASE YPDA"/>
    <property type="match status" value="1"/>
</dbReference>
<dbReference type="PROSITE" id="PS50885">
    <property type="entry name" value="HAMP"/>
    <property type="match status" value="1"/>
</dbReference>
<dbReference type="CDD" id="cd06225">
    <property type="entry name" value="HAMP"/>
    <property type="match status" value="1"/>
</dbReference>
<dbReference type="AlphaFoldDB" id="A0A3Q9IBB9"/>
<evidence type="ECO:0000256" key="8">
    <source>
        <dbReference type="ARBA" id="ARBA00022777"/>
    </source>
</evidence>
<feature type="transmembrane region" description="Helical" evidence="12">
    <location>
        <begin position="379"/>
        <end position="402"/>
    </location>
</feature>
<dbReference type="InterPro" id="IPR036890">
    <property type="entry name" value="HATPase_C_sf"/>
</dbReference>
<sequence length="964" mass="111169">MRFRYHRNMLISVALLLTLLSEITIFGIGYWNINDTGSEIRRASEQNIARHIESQMISKLNEMNSLALQLEQNDFILYARSFYSLRPPEEELIARQELSSRLEQLHLPPEMVERIYFIGDNINQKNFGKSMKSGESIDDSQIPWIEDLQDAGLLDLLTRYYGMPAYIPEGMLSSVLEEKRGLLPPETWERLNQFTSSIEGHLIINNGVNALNVLSVIVFDERILTAELPSSRIWSGYAGILDENQQILWTNVPEREAMEKAVKLAASGETEWEQSLDGRYYVRTVPVPPYSIRVIIFEQMQYDSIGKWGTTYTFIIFLACSMLLSLVIAYRLANAVMYPYQALARAVWKKENDLDFRSIPEQRFSRGWLSRFTIRKKMLIMLLSSVLIPVLLAIVMYAFLMYRYVFDKAVDLSVESSDHLVTELQSRVERYENLTNRLSTDSRLTNLTSPYLYRGNMDDFTVSSYPGLNDISYFVIYDVSGVAKYSSVFNNNRTLFKLHSYEKNVLEQLEAEEMVWLTGLKDVYGHPALMLVKKLEVSSGVADRPTTAFLQVVLKEDAFSYATTDRKQSFVILDHEGKLIYSHLTPKSFQEAAVSQWSVPNKEELDVQIQQVEGSNQVVIQRGLEKPGWYSYIFMTIDDVYLKIHSMFYRFGLLLVLIIMIILLVMRQIAYLLVRPIERLKQAIENEEPLLVGRTDTDEAQPRDEIGRLVASFNQMLRQIHELMQENVDKEIREKKLVTSRMKAELGMLQQQINPHFLYNTLEAINMRARQYGATEVSTMVKSLAKIFRFTINTGSEVVALSDELEHARNYLTIQELRFQNKFIVRWELDDQAMKLPVLKFILQPIIENALQHGIEDLYGKGELLIRTKLSGLVLMLTVQDNGIGMSEEELERVRQSLMLEPEAAAEQRSRVRNSTGRSSGVGLINVYQRLRLYYGEPLKLSIESEEFQGTTVTIILPIQEDKP</sequence>
<evidence type="ECO:0000259" key="13">
    <source>
        <dbReference type="PROSITE" id="PS50109"/>
    </source>
</evidence>
<dbReference type="InterPro" id="IPR003594">
    <property type="entry name" value="HATPase_dom"/>
</dbReference>
<proteinExistence type="predicted"/>
<keyword evidence="11 12" id="KW-0472">Membrane</keyword>
<feature type="transmembrane region" description="Helical" evidence="12">
    <location>
        <begin position="312"/>
        <end position="333"/>
    </location>
</feature>
<dbReference type="KEGG" id="plut:EI981_22775"/>
<feature type="domain" description="HAMP" evidence="14">
    <location>
        <begin position="671"/>
        <end position="725"/>
    </location>
</feature>
<dbReference type="RefSeq" id="WP_127002166.1">
    <property type="nucleotide sequence ID" value="NZ_CP034346.1"/>
</dbReference>
<evidence type="ECO:0000256" key="11">
    <source>
        <dbReference type="ARBA" id="ARBA00023136"/>
    </source>
</evidence>
<dbReference type="PRINTS" id="PR00344">
    <property type="entry name" value="BCTRLSENSOR"/>
</dbReference>
<keyword evidence="7" id="KW-0547">Nucleotide-binding</keyword>
<keyword evidence="9" id="KW-0067">ATP-binding</keyword>
<evidence type="ECO:0000313" key="15">
    <source>
        <dbReference type="EMBL" id="AZS17005.1"/>
    </source>
</evidence>
<dbReference type="Gene3D" id="3.30.565.10">
    <property type="entry name" value="Histidine kinase-like ATPase, C-terminal domain"/>
    <property type="match status" value="1"/>
</dbReference>
<keyword evidence="6" id="KW-0808">Transferase</keyword>
<dbReference type="SMART" id="SM00387">
    <property type="entry name" value="HATPase_c"/>
    <property type="match status" value="1"/>
</dbReference>
<evidence type="ECO:0000256" key="4">
    <source>
        <dbReference type="ARBA" id="ARBA00022475"/>
    </source>
</evidence>
<dbReference type="InterPro" id="IPR004358">
    <property type="entry name" value="Sig_transdc_His_kin-like_C"/>
</dbReference>
<dbReference type="GO" id="GO:0000155">
    <property type="term" value="F:phosphorelay sensor kinase activity"/>
    <property type="evidence" value="ECO:0007669"/>
    <property type="project" value="InterPro"/>
</dbReference>
<evidence type="ECO:0000256" key="7">
    <source>
        <dbReference type="ARBA" id="ARBA00022741"/>
    </source>
</evidence>
<evidence type="ECO:0000256" key="12">
    <source>
        <dbReference type="SAM" id="Phobius"/>
    </source>
</evidence>
<comment type="catalytic activity">
    <reaction evidence="1">
        <text>ATP + protein L-histidine = ADP + protein N-phospho-L-histidine.</text>
        <dbReference type="EC" id="2.7.13.3"/>
    </reaction>
</comment>
<evidence type="ECO:0000256" key="10">
    <source>
        <dbReference type="ARBA" id="ARBA00023012"/>
    </source>
</evidence>
<dbReference type="InterPro" id="IPR005467">
    <property type="entry name" value="His_kinase_dom"/>
</dbReference>
<evidence type="ECO:0000256" key="3">
    <source>
        <dbReference type="ARBA" id="ARBA00012438"/>
    </source>
</evidence>
<evidence type="ECO:0000256" key="9">
    <source>
        <dbReference type="ARBA" id="ARBA00022840"/>
    </source>
</evidence>
<evidence type="ECO:0000256" key="6">
    <source>
        <dbReference type="ARBA" id="ARBA00022679"/>
    </source>
</evidence>
<dbReference type="Proteomes" id="UP000270678">
    <property type="component" value="Chromosome"/>
</dbReference>
<keyword evidence="4" id="KW-1003">Cell membrane</keyword>
<gene>
    <name evidence="15" type="ORF">EI981_22775</name>
</gene>
<dbReference type="InterPro" id="IPR050640">
    <property type="entry name" value="Bact_2-comp_sensor_kinase"/>
</dbReference>
<evidence type="ECO:0000256" key="1">
    <source>
        <dbReference type="ARBA" id="ARBA00000085"/>
    </source>
</evidence>
<feature type="transmembrane region" description="Helical" evidence="12">
    <location>
        <begin position="651"/>
        <end position="674"/>
    </location>
</feature>
<dbReference type="SMART" id="SM00304">
    <property type="entry name" value="HAMP"/>
    <property type="match status" value="1"/>
</dbReference>
<keyword evidence="10" id="KW-0902">Two-component regulatory system</keyword>